<reference evidence="3" key="1">
    <citation type="submission" date="2016-10" db="EMBL/GenBank/DDBJ databases">
        <authorList>
            <person name="Varghese N."/>
            <person name="Submissions S."/>
        </authorList>
    </citation>
    <scope>NUCLEOTIDE SEQUENCE [LARGE SCALE GENOMIC DNA]</scope>
    <source>
        <strain evidence="3">DSM 46838</strain>
    </source>
</reference>
<accession>A0A1I1XZ06</accession>
<feature type="transmembrane region" description="Helical" evidence="1">
    <location>
        <begin position="123"/>
        <end position="142"/>
    </location>
</feature>
<keyword evidence="1" id="KW-1133">Transmembrane helix</keyword>
<protein>
    <submittedName>
        <fullName evidence="2">Uncharacterized protein</fullName>
    </submittedName>
</protein>
<feature type="transmembrane region" description="Helical" evidence="1">
    <location>
        <begin position="95"/>
        <end position="117"/>
    </location>
</feature>
<dbReference type="RefSeq" id="WP_092195392.1">
    <property type="nucleotide sequence ID" value="NZ_FOND01000002.1"/>
</dbReference>
<dbReference type="OrthoDB" id="5194548at2"/>
<gene>
    <name evidence="2" type="ORF">SAMN05216574_102217</name>
</gene>
<dbReference type="Proteomes" id="UP000198589">
    <property type="component" value="Unassembled WGS sequence"/>
</dbReference>
<evidence type="ECO:0000313" key="2">
    <source>
        <dbReference type="EMBL" id="SFE12637.1"/>
    </source>
</evidence>
<name>A0A1I1XZ06_9ACTN</name>
<dbReference type="EMBL" id="FOND01000002">
    <property type="protein sequence ID" value="SFE12637.1"/>
    <property type="molecule type" value="Genomic_DNA"/>
</dbReference>
<evidence type="ECO:0000256" key="1">
    <source>
        <dbReference type="SAM" id="Phobius"/>
    </source>
</evidence>
<keyword evidence="3" id="KW-1185">Reference proteome</keyword>
<dbReference type="STRING" id="1798228.SAMN05216574_102217"/>
<dbReference type="AlphaFoldDB" id="A0A1I1XZ06"/>
<keyword evidence="1" id="KW-0812">Transmembrane</keyword>
<keyword evidence="1" id="KW-0472">Membrane</keyword>
<proteinExistence type="predicted"/>
<evidence type="ECO:0000313" key="3">
    <source>
        <dbReference type="Proteomes" id="UP000198589"/>
    </source>
</evidence>
<sequence>MVIAIAAGVLVLVGVPMVAWWAGGRQSWRRARMAADAYVPLEMKRRHGLQRSDVPVVERAAAWGRELQDDRLRAAVVELAERQTGPGGGRRQLPLWLVVLYAAFGAALVCFLVFSAAEGRWPWGNWLNLVVLGGYGVMGWRWQTGPGRAVRLNSGPRSPSRHGGR</sequence>
<feature type="transmembrane region" description="Helical" evidence="1">
    <location>
        <begin position="6"/>
        <end position="23"/>
    </location>
</feature>
<organism evidence="2 3">
    <name type="scientific">Blastococcus tunisiensis</name>
    <dbReference type="NCBI Taxonomy" id="1798228"/>
    <lineage>
        <taxon>Bacteria</taxon>
        <taxon>Bacillati</taxon>
        <taxon>Actinomycetota</taxon>
        <taxon>Actinomycetes</taxon>
        <taxon>Geodermatophilales</taxon>
        <taxon>Geodermatophilaceae</taxon>
        <taxon>Blastococcus</taxon>
    </lineage>
</organism>